<dbReference type="Proteomes" id="UP000606044">
    <property type="component" value="Unassembled WGS sequence"/>
</dbReference>
<evidence type="ECO:0000313" key="4">
    <source>
        <dbReference type="EMBL" id="GGF87454.1"/>
    </source>
</evidence>
<dbReference type="Pfam" id="PF00497">
    <property type="entry name" value="SBP_bac_3"/>
    <property type="match status" value="1"/>
</dbReference>
<dbReference type="PANTHER" id="PTHR35936">
    <property type="entry name" value="MEMBRANE-BOUND LYTIC MUREIN TRANSGLYCOSYLASE F"/>
    <property type="match status" value="1"/>
</dbReference>
<evidence type="ECO:0000259" key="3">
    <source>
        <dbReference type="SMART" id="SM00062"/>
    </source>
</evidence>
<dbReference type="SUPFAM" id="SSF53850">
    <property type="entry name" value="Periplasmic binding protein-like II"/>
    <property type="match status" value="1"/>
</dbReference>
<feature type="chain" id="PRO_5037226083" evidence="2">
    <location>
        <begin position="18"/>
        <end position="291"/>
    </location>
</feature>
<feature type="signal peptide" evidence="2">
    <location>
        <begin position="1"/>
        <end position="17"/>
    </location>
</feature>
<evidence type="ECO:0000256" key="2">
    <source>
        <dbReference type="SAM" id="SignalP"/>
    </source>
</evidence>
<protein>
    <submittedName>
        <fullName evidence="4">ABC transporter substrate-binding protein</fullName>
    </submittedName>
</protein>
<evidence type="ECO:0000256" key="1">
    <source>
        <dbReference type="ARBA" id="ARBA00022729"/>
    </source>
</evidence>
<evidence type="ECO:0000313" key="5">
    <source>
        <dbReference type="Proteomes" id="UP000606044"/>
    </source>
</evidence>
<comment type="caution">
    <text evidence="4">The sequence shown here is derived from an EMBL/GenBank/DDBJ whole genome shotgun (WGS) entry which is preliminary data.</text>
</comment>
<accession>A0A917FK45</accession>
<dbReference type="InterPro" id="IPR001638">
    <property type="entry name" value="Solute-binding_3/MltF_N"/>
</dbReference>
<proteinExistence type="predicted"/>
<dbReference type="PANTHER" id="PTHR35936:SF35">
    <property type="entry name" value="L-CYSTINE-BINDING PROTEIN TCYJ"/>
    <property type="match status" value="1"/>
</dbReference>
<reference evidence="4" key="2">
    <citation type="submission" date="2020-09" db="EMBL/GenBank/DDBJ databases">
        <authorList>
            <person name="Sun Q."/>
            <person name="Sedlacek I."/>
        </authorList>
    </citation>
    <scope>NUCLEOTIDE SEQUENCE</scope>
    <source>
        <strain evidence="4">CCM 7897</strain>
    </source>
</reference>
<name>A0A917FK45_9HYPH</name>
<dbReference type="EMBL" id="BMCT01000012">
    <property type="protein sequence ID" value="GGF87454.1"/>
    <property type="molecule type" value="Genomic_DNA"/>
</dbReference>
<organism evidence="4 5">
    <name type="scientific">Azorhizobium oxalatiphilum</name>
    <dbReference type="NCBI Taxonomy" id="980631"/>
    <lineage>
        <taxon>Bacteria</taxon>
        <taxon>Pseudomonadati</taxon>
        <taxon>Pseudomonadota</taxon>
        <taxon>Alphaproteobacteria</taxon>
        <taxon>Hyphomicrobiales</taxon>
        <taxon>Xanthobacteraceae</taxon>
        <taxon>Azorhizobium</taxon>
    </lineage>
</organism>
<sequence>MAIVMLASLLFASDLSAQDGASVRSGPKSLGAPSVPGAVVPSFWNASRRLERPDVSRLPTSIRFLTTDDYPPFNFSGADGALMGFNLDLARAICAELAVTCTMQAVAFDTLLEALDQNKGDAVIAGVSAAAFNRGKADFSERYLGTPARFVGRAGLGLTSVAPADVGARKVAVVAGTAHEAYLKAFFPEASLRPYPDAAAARQALTSGEVDLLFGDGIGLSLWLNGAQAAGCCRFVGGPFTESRYFGDGMSVAVKPGNDQLRRAIDYALQRVWEKGVYTDLYLRWFPVGIY</sequence>
<keyword evidence="5" id="KW-1185">Reference proteome</keyword>
<dbReference type="RefSeq" id="WP_188584004.1">
    <property type="nucleotide sequence ID" value="NZ_BMCT01000012.1"/>
</dbReference>
<keyword evidence="1 2" id="KW-0732">Signal</keyword>
<feature type="domain" description="Solute-binding protein family 3/N-terminal" evidence="3">
    <location>
        <begin position="61"/>
        <end position="289"/>
    </location>
</feature>
<dbReference type="Gene3D" id="3.40.190.10">
    <property type="entry name" value="Periplasmic binding protein-like II"/>
    <property type="match status" value="2"/>
</dbReference>
<reference evidence="4" key="1">
    <citation type="journal article" date="2014" name="Int. J. Syst. Evol. Microbiol.">
        <title>Complete genome sequence of Corynebacterium casei LMG S-19264T (=DSM 44701T), isolated from a smear-ripened cheese.</title>
        <authorList>
            <consortium name="US DOE Joint Genome Institute (JGI-PGF)"/>
            <person name="Walter F."/>
            <person name="Albersmeier A."/>
            <person name="Kalinowski J."/>
            <person name="Ruckert C."/>
        </authorList>
    </citation>
    <scope>NUCLEOTIDE SEQUENCE</scope>
    <source>
        <strain evidence="4">CCM 7897</strain>
    </source>
</reference>
<dbReference type="SMART" id="SM00062">
    <property type="entry name" value="PBPb"/>
    <property type="match status" value="1"/>
</dbReference>
<gene>
    <name evidence="4" type="ORF">GCM10007301_54190</name>
</gene>
<dbReference type="AlphaFoldDB" id="A0A917FK45"/>